<keyword evidence="2" id="KW-0132">Cell division</keyword>
<accession>A0A2Z4AH63</accession>
<dbReference type="AlphaFoldDB" id="A0A2Z4AH63"/>
<dbReference type="SUPFAM" id="SSF46785">
    <property type="entry name" value="Winged helix' DNA-binding domain"/>
    <property type="match status" value="1"/>
</dbReference>
<gene>
    <name evidence="6" type="primary">scpB</name>
    <name evidence="6" type="ORF">DF168_01712</name>
</gene>
<dbReference type="InterPro" id="IPR036390">
    <property type="entry name" value="WH_DNA-bd_sf"/>
</dbReference>
<dbReference type="PANTHER" id="PTHR34298:SF2">
    <property type="entry name" value="SEGREGATION AND CONDENSATION PROTEIN B"/>
    <property type="match status" value="1"/>
</dbReference>
<dbReference type="GO" id="GO:0051304">
    <property type="term" value="P:chromosome separation"/>
    <property type="evidence" value="ECO:0007669"/>
    <property type="project" value="InterPro"/>
</dbReference>
<evidence type="ECO:0000313" key="6">
    <source>
        <dbReference type="EMBL" id="AWT60498.1"/>
    </source>
</evidence>
<dbReference type="InterPro" id="IPR036388">
    <property type="entry name" value="WH-like_DNA-bd_sf"/>
</dbReference>
<evidence type="ECO:0000313" key="7">
    <source>
        <dbReference type="Proteomes" id="UP000247465"/>
    </source>
</evidence>
<evidence type="ECO:0000256" key="5">
    <source>
        <dbReference type="SAM" id="MobiDB-lite"/>
    </source>
</evidence>
<dbReference type="Pfam" id="PF04079">
    <property type="entry name" value="SMC_ScpB"/>
    <property type="match status" value="1"/>
</dbReference>
<name>A0A2Z4AH63_9BACT</name>
<dbReference type="KEGG" id="mtar:DF168_01712"/>
<feature type="region of interest" description="Disordered" evidence="5">
    <location>
        <begin position="37"/>
        <end position="59"/>
    </location>
</feature>
<sequence length="243" mass="26598">MEFILKNILRALLFSTSEPLSIKDVQAVITRYHEGLGNAGDSKSGTKDSLSLPSRAGGGQSVMQDLIDQVPTLLTATQIRNAMDGIAQELTEKNEVFKLLQGPSGYRIVVHPDYAEWVRLLREEPKPQKLSAAAMEAVAIVGYRQPITRAEIESIRGVSSDSALSTLLEHELIRVTGRADLPGRPLQYATTLKFLETFGLGSIEELPASDELSPNEISDWIRRSSTSSVELTDADMGLSDEDE</sequence>
<keyword evidence="4" id="KW-0131">Cell cycle</keyword>
<dbReference type="Gene3D" id="1.10.10.10">
    <property type="entry name" value="Winged helix-like DNA-binding domain superfamily/Winged helix DNA-binding domain"/>
    <property type="match status" value="2"/>
</dbReference>
<protein>
    <submittedName>
        <fullName evidence="6">Segregation and condensation protein B</fullName>
    </submittedName>
</protein>
<evidence type="ECO:0000256" key="2">
    <source>
        <dbReference type="ARBA" id="ARBA00022618"/>
    </source>
</evidence>
<proteinExistence type="predicted"/>
<evidence type="ECO:0000256" key="3">
    <source>
        <dbReference type="ARBA" id="ARBA00022829"/>
    </source>
</evidence>
<dbReference type="Proteomes" id="UP000247465">
    <property type="component" value="Chromosome"/>
</dbReference>
<reference evidence="6 7" key="1">
    <citation type="submission" date="2018-06" db="EMBL/GenBank/DDBJ databases">
        <title>Draft Genome Sequence of a Novel Marine Bacterium Related to the Verrucomicrobia.</title>
        <authorList>
            <person name="Vosseberg J."/>
            <person name="Martijn J."/>
            <person name="Ettema T.J.G."/>
        </authorList>
    </citation>
    <scope>NUCLEOTIDE SEQUENCE [LARGE SCALE GENOMIC DNA]</scope>
    <source>
        <strain evidence="6">TARA_B100001123</strain>
    </source>
</reference>
<evidence type="ECO:0000256" key="1">
    <source>
        <dbReference type="ARBA" id="ARBA00022490"/>
    </source>
</evidence>
<dbReference type="PANTHER" id="PTHR34298">
    <property type="entry name" value="SEGREGATION AND CONDENSATION PROTEIN B"/>
    <property type="match status" value="1"/>
</dbReference>
<keyword evidence="1" id="KW-0963">Cytoplasm</keyword>
<dbReference type="EMBL" id="CP029803">
    <property type="protein sequence ID" value="AWT60498.1"/>
    <property type="molecule type" value="Genomic_DNA"/>
</dbReference>
<dbReference type="NCBIfam" id="TIGR00281">
    <property type="entry name" value="SMC-Scp complex subunit ScpB"/>
    <property type="match status" value="1"/>
</dbReference>
<dbReference type="InterPro" id="IPR005234">
    <property type="entry name" value="ScpB_csome_segregation"/>
</dbReference>
<feature type="compositionally biased region" description="Polar residues" evidence="5">
    <location>
        <begin position="41"/>
        <end position="52"/>
    </location>
</feature>
<keyword evidence="3" id="KW-0159">Chromosome partition</keyword>
<organism evidence="6 7">
    <name type="scientific">Candidatus Moanibacter tarae</name>
    <dbReference type="NCBI Taxonomy" id="2200854"/>
    <lineage>
        <taxon>Bacteria</taxon>
        <taxon>Pseudomonadati</taxon>
        <taxon>Verrucomicrobiota</taxon>
        <taxon>Opitutia</taxon>
        <taxon>Puniceicoccales</taxon>
        <taxon>Puniceicoccales incertae sedis</taxon>
        <taxon>Candidatus Moanibacter</taxon>
    </lineage>
</organism>
<dbReference type="PIRSF" id="PIRSF019345">
    <property type="entry name" value="ScpB"/>
    <property type="match status" value="1"/>
</dbReference>
<dbReference type="GO" id="GO:0051301">
    <property type="term" value="P:cell division"/>
    <property type="evidence" value="ECO:0007669"/>
    <property type="project" value="UniProtKB-KW"/>
</dbReference>
<evidence type="ECO:0000256" key="4">
    <source>
        <dbReference type="ARBA" id="ARBA00023306"/>
    </source>
</evidence>